<keyword evidence="4" id="KW-1133">Transmembrane helix</keyword>
<protein>
    <submittedName>
        <fullName evidence="7">Uncharacterized protein</fullName>
    </submittedName>
</protein>
<dbReference type="Proteomes" id="UP000436088">
    <property type="component" value="Unassembled WGS sequence"/>
</dbReference>
<dbReference type="Pfam" id="PF05055">
    <property type="entry name" value="DUF677"/>
    <property type="match status" value="1"/>
</dbReference>
<evidence type="ECO:0000256" key="5">
    <source>
        <dbReference type="ARBA" id="ARBA00023136"/>
    </source>
</evidence>
<keyword evidence="3" id="KW-0812">Transmembrane</keyword>
<name>A0A6A2Z1G2_HIBSY</name>
<evidence type="ECO:0000256" key="6">
    <source>
        <dbReference type="SAM" id="SignalP"/>
    </source>
</evidence>
<keyword evidence="5" id="KW-0472">Membrane</keyword>
<accession>A0A6A2Z1G2</accession>
<sequence length="98" mass="11420">MEKPRLVFFAALAAALAPICSVGKSCNWLWKRHENDLKVQKELINEMWIRSHFTIHDLENIRVLIRKLEIEMESLLYDAGFALAEEDALKLAINEIKR</sequence>
<feature type="chain" id="PRO_5025649152" evidence="6">
    <location>
        <begin position="22"/>
        <end position="98"/>
    </location>
</feature>
<evidence type="ECO:0000313" key="7">
    <source>
        <dbReference type="EMBL" id="KAE8685383.1"/>
    </source>
</evidence>
<evidence type="ECO:0000256" key="4">
    <source>
        <dbReference type="ARBA" id="ARBA00022989"/>
    </source>
</evidence>
<dbReference type="EMBL" id="VEPZ02001232">
    <property type="protein sequence ID" value="KAE8685383.1"/>
    <property type="molecule type" value="Genomic_DNA"/>
</dbReference>
<dbReference type="AlphaFoldDB" id="A0A6A2Z1G2"/>
<comment type="caution">
    <text evidence="7">The sequence shown here is derived from an EMBL/GenBank/DDBJ whole genome shotgun (WGS) entry which is preliminary data.</text>
</comment>
<evidence type="ECO:0000256" key="3">
    <source>
        <dbReference type="ARBA" id="ARBA00022692"/>
    </source>
</evidence>
<dbReference type="GO" id="GO:0016020">
    <property type="term" value="C:membrane"/>
    <property type="evidence" value="ECO:0007669"/>
    <property type="project" value="UniProtKB-SubCell"/>
</dbReference>
<evidence type="ECO:0000313" key="8">
    <source>
        <dbReference type="Proteomes" id="UP000436088"/>
    </source>
</evidence>
<evidence type="ECO:0000256" key="1">
    <source>
        <dbReference type="ARBA" id="ARBA00004370"/>
    </source>
</evidence>
<feature type="signal peptide" evidence="6">
    <location>
        <begin position="1"/>
        <end position="21"/>
    </location>
</feature>
<dbReference type="PANTHER" id="PTHR31113">
    <property type="entry name" value="UPF0496 PROTEIN 3-RELATED"/>
    <property type="match status" value="1"/>
</dbReference>
<dbReference type="InterPro" id="IPR007749">
    <property type="entry name" value="DUF677"/>
</dbReference>
<comment type="similarity">
    <text evidence="2">Belongs to the UPF0496 family.</text>
</comment>
<proteinExistence type="inferred from homology"/>
<dbReference type="PANTHER" id="PTHR31113:SF32">
    <property type="entry name" value="UPF0496 PLANT-LIKE PROTEIN"/>
    <property type="match status" value="1"/>
</dbReference>
<evidence type="ECO:0000256" key="2">
    <source>
        <dbReference type="ARBA" id="ARBA00009074"/>
    </source>
</evidence>
<reference evidence="7" key="1">
    <citation type="submission" date="2019-09" db="EMBL/GenBank/DDBJ databases">
        <title>Draft genome information of white flower Hibiscus syriacus.</title>
        <authorList>
            <person name="Kim Y.-M."/>
        </authorList>
    </citation>
    <scope>NUCLEOTIDE SEQUENCE [LARGE SCALE GENOMIC DNA]</scope>
    <source>
        <strain evidence="7">YM2019G1</strain>
    </source>
</reference>
<organism evidence="7 8">
    <name type="scientific">Hibiscus syriacus</name>
    <name type="common">Rose of Sharon</name>
    <dbReference type="NCBI Taxonomy" id="106335"/>
    <lineage>
        <taxon>Eukaryota</taxon>
        <taxon>Viridiplantae</taxon>
        <taxon>Streptophyta</taxon>
        <taxon>Embryophyta</taxon>
        <taxon>Tracheophyta</taxon>
        <taxon>Spermatophyta</taxon>
        <taxon>Magnoliopsida</taxon>
        <taxon>eudicotyledons</taxon>
        <taxon>Gunneridae</taxon>
        <taxon>Pentapetalae</taxon>
        <taxon>rosids</taxon>
        <taxon>malvids</taxon>
        <taxon>Malvales</taxon>
        <taxon>Malvaceae</taxon>
        <taxon>Malvoideae</taxon>
        <taxon>Hibiscus</taxon>
    </lineage>
</organism>
<keyword evidence="6" id="KW-0732">Signal</keyword>
<gene>
    <name evidence="7" type="ORF">F3Y22_tig00111098pilonHSYRG00015</name>
</gene>
<keyword evidence="8" id="KW-1185">Reference proteome</keyword>
<comment type="subcellular location">
    <subcellularLocation>
        <location evidence="1">Membrane</location>
    </subcellularLocation>
</comment>